<sequence>MAHSTVPPSFWAEAIATACFAQNRTIIVKRVSKMAYEIINGRKPNIDFFRVFGCRCYVLRGREDLGKFYKKSGKGLFLGYSLTSRTYRVYNTRTRCVIESTHVKFDEKSSMTLGQLHLELGHTSDTQPHIFTDVDFTDFENPKLATRPSTSQLVDAFVEQIPIPEEHTPEDLQLAPVQETPQDIVPDQSTTLVDAADVEPLAIYDEYDALNNHTKLEALPSTRSWTRHHPVCQIIGDPDSGVQTRSATQNEAFFASFLSVVEPKKTKKTLEDPDWITAMEEELLEFIWNNVWRLVPRPARKTIIDTKWLFRNKRDETGVVVCNKARLVSKGYCQQEGIDYNETFAPVARIEAIRIFLAYAAHNNFTVYQMDVKSTFLNGILHEEAPRAWYETLTLHLLNAGYKKGTVDPTMFLKKEGKDLILVQIYVDDIIFRSTNPEFCKEFENTMKSTFKMSMMGELNYGSSLFIQFQLSFPQNRNLEALQKLSLSLSLCVDFNHEPKEVRLFVRELGVIDRLEDPFVGFITGGSISSFRDLLGKPVDQKMYRAIIGSLLYLTASRPDIMFATCVCARYQANPKESHLQAVKRILKYLKGRPNLGLWYPKDPSFELKAYIDADHAGCKLNRKSTSGSCQFLGDKLVSWSYMKQNCVSLSTAEAEYVAAASCGSQVLWMKTQLADYGYKFHRIPIYCDSQIGIKITANPVQHSKTKHIDLRYHFIKDHVEKGNVELYFVESDLQLADLFTKAFY</sequence>
<evidence type="ECO:0008006" key="5">
    <source>
        <dbReference type="Google" id="ProtNLM"/>
    </source>
</evidence>
<comment type="caution">
    <text evidence="3">The sequence shown here is derived from an EMBL/GenBank/DDBJ whole genome shotgun (WGS) entry which is preliminary data.</text>
</comment>
<evidence type="ECO:0000313" key="4">
    <source>
        <dbReference type="Proteomes" id="UP001172457"/>
    </source>
</evidence>
<organism evidence="3 4">
    <name type="scientific">Centaurea solstitialis</name>
    <name type="common">yellow star-thistle</name>
    <dbReference type="NCBI Taxonomy" id="347529"/>
    <lineage>
        <taxon>Eukaryota</taxon>
        <taxon>Viridiplantae</taxon>
        <taxon>Streptophyta</taxon>
        <taxon>Embryophyta</taxon>
        <taxon>Tracheophyta</taxon>
        <taxon>Spermatophyta</taxon>
        <taxon>Magnoliopsida</taxon>
        <taxon>eudicotyledons</taxon>
        <taxon>Gunneridae</taxon>
        <taxon>Pentapetalae</taxon>
        <taxon>asterids</taxon>
        <taxon>campanulids</taxon>
        <taxon>Asterales</taxon>
        <taxon>Asteraceae</taxon>
        <taxon>Carduoideae</taxon>
        <taxon>Cardueae</taxon>
        <taxon>Centaureinae</taxon>
        <taxon>Centaurea</taxon>
    </lineage>
</organism>
<evidence type="ECO:0000259" key="1">
    <source>
        <dbReference type="Pfam" id="PF07727"/>
    </source>
</evidence>
<name>A0AA38TAS6_9ASTR</name>
<dbReference type="Pfam" id="PF25597">
    <property type="entry name" value="SH3_retrovirus"/>
    <property type="match status" value="1"/>
</dbReference>
<dbReference type="Proteomes" id="UP001172457">
    <property type="component" value="Chromosome 3"/>
</dbReference>
<accession>A0AA38TAS6</accession>
<dbReference type="PANTHER" id="PTHR11439:SF495">
    <property type="entry name" value="REVERSE TRANSCRIPTASE, RNA-DEPENDENT DNA POLYMERASE-RELATED"/>
    <property type="match status" value="1"/>
</dbReference>
<keyword evidence="4" id="KW-1185">Reference proteome</keyword>
<proteinExistence type="predicted"/>
<dbReference type="InterPro" id="IPR057670">
    <property type="entry name" value="SH3_retrovirus"/>
</dbReference>
<dbReference type="PANTHER" id="PTHR11439">
    <property type="entry name" value="GAG-POL-RELATED RETROTRANSPOSON"/>
    <property type="match status" value="1"/>
</dbReference>
<dbReference type="Pfam" id="PF07727">
    <property type="entry name" value="RVT_2"/>
    <property type="match status" value="1"/>
</dbReference>
<dbReference type="EMBL" id="JARYMX010000003">
    <property type="protein sequence ID" value="KAJ9556629.1"/>
    <property type="molecule type" value="Genomic_DNA"/>
</dbReference>
<feature type="domain" description="Retroviral polymerase SH3-like" evidence="2">
    <location>
        <begin position="54"/>
        <end position="109"/>
    </location>
</feature>
<dbReference type="SUPFAM" id="SSF56672">
    <property type="entry name" value="DNA/RNA polymerases"/>
    <property type="match status" value="1"/>
</dbReference>
<dbReference type="InterPro" id="IPR043502">
    <property type="entry name" value="DNA/RNA_pol_sf"/>
</dbReference>
<reference evidence="3" key="1">
    <citation type="submission" date="2023-03" db="EMBL/GenBank/DDBJ databases">
        <title>Chromosome-scale reference genome and RAD-based genetic map of yellow starthistle (Centaurea solstitialis) reveal putative structural variation and QTLs associated with invader traits.</title>
        <authorList>
            <person name="Reatini B."/>
            <person name="Cang F.A."/>
            <person name="Jiang Q."/>
            <person name="Mckibben M.T.W."/>
            <person name="Barker M.S."/>
            <person name="Rieseberg L.H."/>
            <person name="Dlugosch K.M."/>
        </authorList>
    </citation>
    <scope>NUCLEOTIDE SEQUENCE</scope>
    <source>
        <strain evidence="3">CAN-66</strain>
        <tissue evidence="3">Leaf</tissue>
    </source>
</reference>
<protein>
    <recommendedName>
        <fullName evidence="5">Reverse transcriptase Ty1/copia-type domain-containing protein</fullName>
    </recommendedName>
</protein>
<evidence type="ECO:0000313" key="3">
    <source>
        <dbReference type="EMBL" id="KAJ9556629.1"/>
    </source>
</evidence>
<dbReference type="CDD" id="cd09272">
    <property type="entry name" value="RNase_HI_RT_Ty1"/>
    <property type="match status" value="1"/>
</dbReference>
<dbReference type="AlphaFoldDB" id="A0AA38TAS6"/>
<gene>
    <name evidence="3" type="ORF">OSB04_011243</name>
</gene>
<feature type="domain" description="Reverse transcriptase Ty1/copia-type" evidence="1">
    <location>
        <begin position="289"/>
        <end position="384"/>
    </location>
</feature>
<evidence type="ECO:0000259" key="2">
    <source>
        <dbReference type="Pfam" id="PF25597"/>
    </source>
</evidence>
<dbReference type="InterPro" id="IPR013103">
    <property type="entry name" value="RVT_2"/>
</dbReference>